<feature type="region of interest" description="Disordered" evidence="1">
    <location>
        <begin position="2923"/>
        <end position="2945"/>
    </location>
</feature>
<feature type="region of interest" description="Disordered" evidence="1">
    <location>
        <begin position="1536"/>
        <end position="1566"/>
    </location>
</feature>
<organism evidence="4 5">
    <name type="scientific">Glaciimonas soli</name>
    <dbReference type="NCBI Taxonomy" id="2590999"/>
    <lineage>
        <taxon>Bacteria</taxon>
        <taxon>Pseudomonadati</taxon>
        <taxon>Pseudomonadota</taxon>
        <taxon>Betaproteobacteria</taxon>
        <taxon>Burkholderiales</taxon>
        <taxon>Oxalobacteraceae</taxon>
        <taxon>Glaciimonas</taxon>
    </lineage>
</organism>
<keyword evidence="5" id="KW-1185">Reference proteome</keyword>
<dbReference type="InterPro" id="IPR025157">
    <property type="entry name" value="Hemagglutinin_rpt"/>
</dbReference>
<comment type="caution">
    <text evidence="4">The sequence shown here is derived from an EMBL/GenBank/DDBJ whole genome shotgun (WGS) entry which is preliminary data.</text>
</comment>
<evidence type="ECO:0000313" key="5">
    <source>
        <dbReference type="Proteomes" id="UP000451565"/>
    </source>
</evidence>
<dbReference type="NCBIfam" id="TIGR01731">
    <property type="entry name" value="fil_hemag_20aa"/>
    <property type="match status" value="26"/>
</dbReference>
<reference evidence="4 5" key="1">
    <citation type="submission" date="2019-10" db="EMBL/GenBank/DDBJ databases">
        <title>Glaciimonas soli sp. nov., a psychrophilic bacterium isolated from the forest soil of a high elevation mountain in Taiwan.</title>
        <authorList>
            <person name="Wang L.-T."/>
            <person name="Shieh W.Y."/>
        </authorList>
    </citation>
    <scope>NUCLEOTIDE SEQUENCE [LARGE SCALE GENOMIC DNA]</scope>
    <source>
        <strain evidence="4 5">GS1</strain>
    </source>
</reference>
<dbReference type="InterPro" id="IPR008638">
    <property type="entry name" value="FhaB/CdiA-like_TPS"/>
</dbReference>
<dbReference type="NCBIfam" id="TIGR01901">
    <property type="entry name" value="adhes_NPXG"/>
    <property type="match status" value="1"/>
</dbReference>
<dbReference type="SMART" id="SM00912">
    <property type="entry name" value="Haemagg_act"/>
    <property type="match status" value="1"/>
</dbReference>
<proteinExistence type="predicted"/>
<protein>
    <submittedName>
        <fullName evidence="4">Filamentous hemagglutinin N-terminal domain-containing protein</fullName>
    </submittedName>
</protein>
<dbReference type="InterPro" id="IPR012334">
    <property type="entry name" value="Pectin_lyas_fold"/>
</dbReference>
<dbReference type="Pfam" id="PF13332">
    <property type="entry name" value="Fil_haemagg_2"/>
    <property type="match status" value="3"/>
</dbReference>
<dbReference type="InterPro" id="IPR024973">
    <property type="entry name" value="ESPR"/>
</dbReference>
<keyword evidence="2" id="KW-0472">Membrane</keyword>
<evidence type="ECO:0000259" key="3">
    <source>
        <dbReference type="SMART" id="SM00912"/>
    </source>
</evidence>
<dbReference type="InterPro" id="IPR011050">
    <property type="entry name" value="Pectin_lyase_fold/virulence"/>
</dbReference>
<evidence type="ECO:0000256" key="1">
    <source>
        <dbReference type="SAM" id="MobiDB-lite"/>
    </source>
</evidence>
<sequence>MNKNNFRVIFNKSRGMLMAVAENIASQGKVTGAGSASTSTSTRTSRMRLVHLGVVIAALFGGVTIVSAQIVADPNAGSHKPGISTTANGMPLVNITTPNSSGLSVNQYNQFSIGAAGAILNNAPTSVQTQQAGWVPGNANLTPGNSARIILNQVTGTSVSQLNGTIEVAGQRADVIIANPNGLSVNGGGFINTSRAVLTTGTPVLNSDGSLNGFQVTGGAIEIGANGLNGTVPDQVDLIARSVAVNGQLQANALNVITGANQVNYADLGVTVIAGDNNKPTVSIDVAQLGGMFANKIKLVGTEAGVGVVSLGTIASGAGDLNIDSQGQITLNGPTNASGAIHIAGNDGITNTGTLYSGQSTQLTSAGQIANSGTIAAQSDLLLSSGSINSTGVLGAGIDANSHATQAGNLALIATGAISATGQNTAATSIAMDAGTSLILAHGQTNAGGNINAVAQAGNMDLTGATLQAAGSIAMSSSGALINDQGSINGAQLATNSASLSNVGGVITQSGLGATSITTTGALNNQAGVITTNAQNLTIAAGSLDNSGGQINHAGTGTATIVSGALTNAQGTIASNGQVAMTASSLNNQNGKVTAVGSENVDVSGAVSNNQGTMQSGGALALTGGSIDNTAGSIKSLNTDGLTLTASGQLTNAATGIIGGNGNVNVSAGSLTNSGTISAAQNLTVASTQALNNTAGTLAAGGVLTGTAGTTLTNNGGTIAASQVNLHAHDIVNQSGLMSQTGTAAMTLQAVGALDNTHGTVQSNASNLTIASGSLTNDSGTISQAATGTLTINTGALSNQQGTIATNGAANITAGATTNSGSITTQQTLNLTTTSLNNNGGTLASNGAMTVNAGSQLTNSGGKIQAGSTTSPSSVTVTATTLDNSGGVLGAGTIDLEATNLTNAAGQILQNNSNGTAAINVSQLLDNSNGMIGVLAHDLTLTSAALNNDDGSVAHMGTGTLSVQTGALSNNGGVLGTNGTGIITAASVVNQGGKLTAVGNESVTSTAAIDNSQSGYIGGAAVTVNATAGQVNNQGGTIEGANSGATINAQSVNNAAGKIQNLGNGAVTVNASQILDNDAGSISGKGSVTAAAGSISNITGAIGAQGDLTVSSSSTLDNTNGAIEAMGNVAATAQGALSNVDGKIEALGSTSLLQASGSTLDNTNGKIINVGTGQTTITGTTSITNANASAVTGAGLIGGAGDVSINTSALSNVQGGHIVAGGALALNATNSVDNSAGQLTATGALTMNQAGATLTNVGGGISGGSVALTTASIDNSNGSIANPAGSGGGVAITTGTLTNTGGAIGSDVDLNLTANTLVGDGTIVAGRDGNVSLQGDYTYDAGNQITANRNLTLSTTGTLTNTATLAAAGNLTVNAANVVNQAGADIASGNPGDLTTGTTTVNAVSGSITNSGRIEGNNVNTSSNVLSNTGTLIGNAVTVNAATLTNDGAAAIIAGVNQVNLWVTGTVNNQNGATLYSLGDVNMAANGAKDGNGYLLNQTGTINNLSSTIEADGTLNVAANQINNVRQNVTVNTVTTSDTTSTLTTPSWWSSMRPSPPSGGNPLSNSNTRIQDAYYVNPASIVSTTPMVTPDGYLIYAVVVNLTPTDSAFQWLQSDLTKPLGNGGADIKYGGQSRITPTAGTQTIYVTAMAANQSNPDQTTGGNAWSQYSNDVIENTVSTISYSNQYGSCTTNCVRLQTVQGYTNPSTMIDADTLRAQADFPGSYPVEVERIAHQVVTETQLAASSGAAAQITSGGAMHIAIGTQLNNDNGQIAAGGNLTIDGVASTDGSNNSKIVNTSTQLTRTYTSANQSGFGSADAAGSLPVQWVSWSNTPITQNIGSVGGTITSNAAVSINGGQISNTSVNASTRPIGASAASLGLGDGIAPLGLATDNTISGVPTGNQNGVNGVNAVNGSGSTSVPGAARVVDGARAGLVNTVLPTNGLYSVHPQPNQPYLIATDPRFTQYGNFISSDYMLGLLGINPATTEKRLGDGFYEEKLVSDQVTNLTGMRYLNGYANAEDEYKALMTNGAQYAQQFNMVPGMALSDAQMAALTTDIVWLVNQTVTLPDGSTQTVLVPQVYLAKNMDLSPTGALIAGNTVAIQGTDISNAGGTMSGTQQLLLAADHDISNLGGTISGGNVGLFAGNNIVNQSATNTAITNFGNNVSTITAVGAVGNIAATNNLIMSAGNNLSIVGAQVNAGGNAMLAAGNAINVGTVATGTQIVTAVGNSHTDTQSTHAVGSVINAGGTLGVVSGGDLTVTGSNLSSGQDMLVAAGGNLTIQNAVDGSSTHLDGQGSANGHSGSQVIDAHSQSAVGSSLTGGGNVTVLAGAQQDAAGNMVLVKGAPAKDVTLTASTITAGNNADGQGNATLGATGNVTEGVAMLHNDFSQDDQGSHKSLLSSGTNIDVTTMSANVAQGSTISGNAVQVTAGNDITVRGSGIAATNDLNMNAGGNVNILASQSTETDTALHQSTKSGLMSSGGIGFTVGNRSQDATQTSSSVTNNSSTVGSISGNVNITAGNTYNQSGSNVIAMQGDIGVTAQKINVTAVNDTSSAAQTSAYQQSGLTLAVSAPVISAVQGIQSMASASSKTDDTRMKVLAGAAAASTAYNAYSSAAAGAAAGKSPATGVTISLTVGSSSSNSQSTQSSSTVVGSNVKAGGNVTMTATGAGQASNIDVIGSNISAGQNALLKADGDINLQAAQSTDTQQSTSSSKSGAIGVAATYGQNGWAFGITASASGSRGTGNGADVTNVNSNVSAGNTLVLSSGHDTNLQGAVASGNQVFANVGTSGQGNLNIQSLQDTSTYTSKDQSIGGTVTIGYGASGSVNASQSKVNGNYASVGQQSGIKAGDGGFIVNVNGNTDLQGGVIASTATPDKNLLVTQTLTQSNIVNNSSYSASSETVGGGYGVSSGGSSASQSPNIMAIQQGGQGSSAGVSSKSGSSTGTSYGGVSAGSVIISNDQKQQQLTGQTAAQAVAAVNNNVGVTNAGSISKDWNGQQLNSQVTANAQIVAAFGQQAALDVGNYADSQVKALNTAITTATQNGDLDQVAALQAQESLWVEGGVYRDALHTALAALGGGVSGAAGALVSAASMPTIAAAIDNMGLPDSVSKGLEQVVSTALGAAVGGGAGAAAGLSVEANNRQLDPNDRQWAQNNADAFAQYYKNQTGQAISVDQAQNILLGDGYRMVDAAANQGPGVLGPAGDALAVSFIAQNAVPLGLFQATAAQYNNPGQLGGPLTPEQAALPASTPHPLVGLGVMAGIAGGLAVAGTGAVAGVVQLGTDAYSAYKAAAAAYSMGTALGTGAAVSGGFYILGAGAGAVEDYYATGQNIGTGFDQRFSYTGLAAAMTVGGLTGMYTTSMFSWAGVPNALGNWATVPGFVIRVNSTAFGQVAGKAAQGAVKSSTNK</sequence>
<feature type="region of interest" description="Disordered" evidence="1">
    <location>
        <begin position="2285"/>
        <end position="2304"/>
    </location>
</feature>
<dbReference type="OrthoDB" id="5666689at2"/>
<dbReference type="GO" id="GO:0003824">
    <property type="term" value="F:catalytic activity"/>
    <property type="evidence" value="ECO:0007669"/>
    <property type="project" value="UniProtKB-ARBA"/>
</dbReference>
<name>A0A843YXS8_9BURK</name>
<feature type="transmembrane region" description="Helical" evidence="2">
    <location>
        <begin position="49"/>
        <end position="72"/>
    </location>
</feature>
<feature type="compositionally biased region" description="Low complexity" evidence="1">
    <location>
        <begin position="2931"/>
        <end position="2944"/>
    </location>
</feature>
<gene>
    <name evidence="4" type="ORF">GEV47_18000</name>
</gene>
<dbReference type="Gene3D" id="2.160.20.10">
    <property type="entry name" value="Single-stranded right-handed beta-helix, Pectin lyase-like"/>
    <property type="match status" value="1"/>
</dbReference>
<dbReference type="EMBL" id="WINI01000010">
    <property type="protein sequence ID" value="MQR02573.1"/>
    <property type="molecule type" value="Genomic_DNA"/>
</dbReference>
<keyword evidence="2" id="KW-0812">Transmembrane</keyword>
<feature type="compositionally biased region" description="Low complexity" evidence="1">
    <location>
        <begin position="1536"/>
        <end position="1553"/>
    </location>
</feature>
<dbReference type="Pfam" id="PF05860">
    <property type="entry name" value="TPS"/>
    <property type="match status" value="1"/>
</dbReference>
<feature type="domain" description="Filamentous haemagglutinin FhaB/tRNA nuclease CdiA-like TPS" evidence="3">
    <location>
        <begin position="87"/>
        <end position="208"/>
    </location>
</feature>
<keyword evidence="2" id="KW-1133">Transmembrane helix</keyword>
<evidence type="ECO:0000256" key="2">
    <source>
        <dbReference type="SAM" id="Phobius"/>
    </source>
</evidence>
<evidence type="ECO:0000313" key="4">
    <source>
        <dbReference type="EMBL" id="MQR02573.1"/>
    </source>
</evidence>
<dbReference type="SUPFAM" id="SSF51126">
    <property type="entry name" value="Pectin lyase-like"/>
    <property type="match status" value="1"/>
</dbReference>
<dbReference type="InterPro" id="IPR010069">
    <property type="entry name" value="CdiA_FHA1_rpt"/>
</dbReference>
<dbReference type="RefSeq" id="WP_153236205.1">
    <property type="nucleotide sequence ID" value="NZ_WINI01000010.1"/>
</dbReference>
<accession>A0A843YXS8</accession>
<dbReference type="Pfam" id="PF13018">
    <property type="entry name" value="ESPR"/>
    <property type="match status" value="1"/>
</dbReference>
<dbReference type="Proteomes" id="UP000451565">
    <property type="component" value="Unassembled WGS sequence"/>
</dbReference>